<feature type="domain" description="Alpha-macroglobulin receptor-binding" evidence="13">
    <location>
        <begin position="1335"/>
        <end position="1423"/>
    </location>
</feature>
<dbReference type="GO" id="GO:0004867">
    <property type="term" value="F:serine-type endopeptidase inhibitor activity"/>
    <property type="evidence" value="ECO:0007669"/>
    <property type="project" value="UniProtKB-KW"/>
</dbReference>
<dbReference type="InterPro" id="IPR013783">
    <property type="entry name" value="Ig-like_fold"/>
</dbReference>
<dbReference type="PANTHER" id="PTHR11412:SF150">
    <property type="entry name" value="ALPHA-2-MACROGLOBULIN-RELATED"/>
    <property type="match status" value="1"/>
</dbReference>
<dbReference type="InterPro" id="IPR009048">
    <property type="entry name" value="A-macroglobulin_rcpt-bd"/>
</dbReference>
<proteinExistence type="inferred from homology"/>
<evidence type="ECO:0000313" key="14">
    <source>
        <dbReference type="Ensembl" id="ENSTNIP00000017397.1"/>
    </source>
</evidence>
<dbReference type="SUPFAM" id="SSF49410">
    <property type="entry name" value="Alpha-macroglobulin receptor domain"/>
    <property type="match status" value="1"/>
</dbReference>
<dbReference type="PANTHER" id="PTHR11412">
    <property type="entry name" value="MACROGLOBULIN / COMPLEMENT"/>
    <property type="match status" value="1"/>
</dbReference>
<keyword evidence="15" id="KW-1185">Reference proteome</keyword>
<protein>
    <recommendedName>
        <fullName evidence="16">Alpha-2-macroglobulin-like</fullName>
    </recommendedName>
</protein>
<dbReference type="InterPro" id="IPR041555">
    <property type="entry name" value="MG3"/>
</dbReference>
<keyword evidence="7" id="KW-1015">Disulfide bond</keyword>
<evidence type="ECO:0000256" key="4">
    <source>
        <dbReference type="ARBA" id="ARBA00022690"/>
    </source>
</evidence>
<dbReference type="InterPro" id="IPR050473">
    <property type="entry name" value="A2M/Complement_sys"/>
</dbReference>
<evidence type="ECO:0000256" key="8">
    <source>
        <dbReference type="ARBA" id="ARBA00023180"/>
    </source>
</evidence>
<dbReference type="Pfam" id="PF17791">
    <property type="entry name" value="MG3"/>
    <property type="match status" value="1"/>
</dbReference>
<organism evidence="14 15">
    <name type="scientific">Tetraodon nigroviridis</name>
    <name type="common">Spotted green pufferfish</name>
    <name type="synonym">Chelonodon nigroviridis</name>
    <dbReference type="NCBI Taxonomy" id="99883"/>
    <lineage>
        <taxon>Eukaryota</taxon>
        <taxon>Metazoa</taxon>
        <taxon>Chordata</taxon>
        <taxon>Craniata</taxon>
        <taxon>Vertebrata</taxon>
        <taxon>Euteleostomi</taxon>
        <taxon>Actinopterygii</taxon>
        <taxon>Neopterygii</taxon>
        <taxon>Teleostei</taxon>
        <taxon>Neoteleostei</taxon>
        <taxon>Acanthomorphata</taxon>
        <taxon>Eupercaria</taxon>
        <taxon>Tetraodontiformes</taxon>
        <taxon>Tetradontoidea</taxon>
        <taxon>Tetraodontidae</taxon>
        <taxon>Tetraodon</taxon>
    </lineage>
</organism>
<dbReference type="Gene3D" id="2.60.120.1540">
    <property type="match status" value="1"/>
</dbReference>
<dbReference type="Pfam" id="PF00207">
    <property type="entry name" value="A2M"/>
    <property type="match status" value="1"/>
</dbReference>
<dbReference type="Pfam" id="PF07703">
    <property type="entry name" value="A2M_BRD"/>
    <property type="match status" value="1"/>
</dbReference>
<keyword evidence="4" id="KW-0646">Protease inhibitor</keyword>
<dbReference type="SUPFAM" id="SSF81296">
    <property type="entry name" value="E set domains"/>
    <property type="match status" value="1"/>
</dbReference>
<dbReference type="Ensembl" id="ENSTNIT00000017615.1">
    <property type="protein sequence ID" value="ENSTNIP00000017397.1"/>
    <property type="gene ID" value="ENSTNIG00000014380.1"/>
</dbReference>
<feature type="domain" description="Alpha-2-macroglobulin" evidence="12">
    <location>
        <begin position="728"/>
        <end position="817"/>
    </location>
</feature>
<dbReference type="InterPro" id="IPR011626">
    <property type="entry name" value="Alpha-macroglobulin_TED"/>
</dbReference>
<dbReference type="SMART" id="SM01419">
    <property type="entry name" value="Thiol-ester_cl"/>
    <property type="match status" value="1"/>
</dbReference>
<dbReference type="InterPro" id="IPR011625">
    <property type="entry name" value="A2M_N_BRD"/>
</dbReference>
<dbReference type="InterPro" id="IPR014756">
    <property type="entry name" value="Ig_E-set"/>
</dbReference>
<comment type="similarity">
    <text evidence="2">Belongs to the protease inhibitor I39 (alpha-2-macroglobulin) family.</text>
</comment>
<evidence type="ECO:0000256" key="2">
    <source>
        <dbReference type="ARBA" id="ARBA00010952"/>
    </source>
</evidence>
<accession>H3DA56</accession>
<sequence length="1437" mass="158861">MWALFLCLNWIFTDGAAAGPQFMVAIPAVMEAGAESRLCISLLQPNETLAVTAKLVFEDKATVIFERSSDKEFHQCAVFQAPEVETPEVHALLVTVRGDQFHSVESRKVMFKSYKPETFVQTDKPIYLPGQTVHFRVVTLDSMFRPANGLFHTIKILDSHQNRIGQWLNATTDGDILQLSFPLSAEAREGYYSISVWMEQSQVTRRFKVEKYVLPKFEVTIEMADQVSVGQEEIDVDVCAKYTYGQPVPATVTVEMCRKLRSSSDTLIQVPCFEEEKKTDKRGCAKFTPSMSTFTKIDSKVLQRTLFLTAKVQEEGTGTLFSKQKRVELSFIIGKLFFVDTPNSYNEGSMLEGKIKVVHYNDTPIADKQIQLLNDKSWQGHVLQNLTTDADGIATFSLNTTLFNGEEIQLRALVPEPEPYAQKPKFESAHHRASLYQPPSPHSKSVSSLTVSNTETPLLCEGDETLSIDYAFVGETAGTVNLMYLIVSRGKIVTQGVQTVQILTDPTTEGSISFTLKMSPEFSPALQVVAYTILPSEHVIAHKADLAVTKCFLNKVSVEFSPTSAVPGDDTTLKVKALPDSLCGVSAIDQSVLVKEPGNTLTPEQIFNMLPVRKVSSIPYEVEDAVPCLRVRQKRYIGRRRRPDDVNDAYSVFEGIGLKVATNLLFRMPSCTTNNAAMSTAETSDSRRGFSSVYRESVPYIMAMKQKGTGAAPGGGVIETIRTFFPETWVWKLVKVGESGETDVALTVPDTITTWETEAFCVSPQGFGLAPRKEITVFQPFFLELSLPYSIVRGEQFELKATVFNYQTSCMMVSVKTAKSEDYTLTPLSANEYTSCLCGNERKTLSWTMLPSVIGVVSVTVTAEAVASHASCDNEIVSVPERGRTDTVTRSLIVKAEGTEMTKIHNWLLCPKEEPLKEEVELDLPANVIDGSARALVSVLGDILGRALKNLDGLLRMPYGCGEQNMALLAPNIYILQYLKSTGQLTDTILKKATHFLTSGYQRQLNYKHSNGAFSTFGTGSGNTWLTAFVVRSFAKAKTFVYIDEAKMDSKNWLLLRQNPGGCFQQYGKLFNNRMKGGVSDEVTLSAYTMAAFLEMGMSPTDPAIHRSMLCLKDSVSNLNNTYTTALLAYVFSLAGDMKTRDFLLQHLDTVASGQGSLLYWSQSAEDQSSSLSVEISSYVLLAKLSSSPTAEDLGYASRIVRWLTGQQNYYGGFSSTQDTVVALQALALYSTLVFSPAGSSTVTVQAPSGQLVFDVNQDNKLLYQEKTLQDLKGTISLEAAGSMCASIQISLHYNIPTPTDTNIFSISVKPECSSEKNRVTLQLMSQYSGKDITTNMVILDVKMLSGFVPDPESVKSLRGALFVDRVEEKEERVLVYIGELLKDIPIIHTLSLTQVVPVENLKPALVRVYDYYQPSDQAETEYIFPCAAGDFSKNKV</sequence>
<dbReference type="InParanoid" id="H3DA56"/>
<feature type="region of interest" description="Disordered" evidence="9">
    <location>
        <begin position="427"/>
        <end position="448"/>
    </location>
</feature>
<keyword evidence="6" id="KW-0722">Serine protease inhibitor</keyword>
<dbReference type="FunFam" id="1.50.10.20:FF:000001">
    <property type="entry name" value="CD109 isoform 1"/>
    <property type="match status" value="1"/>
</dbReference>
<dbReference type="Pfam" id="PF07678">
    <property type="entry name" value="TED_complement"/>
    <property type="match status" value="1"/>
</dbReference>
<dbReference type="Gene3D" id="2.60.40.1940">
    <property type="match status" value="1"/>
</dbReference>
<keyword evidence="8" id="KW-0325">Glycoprotein</keyword>
<dbReference type="Gene3D" id="2.20.130.20">
    <property type="match status" value="1"/>
</dbReference>
<dbReference type="OMA" id="ISAEPHY"/>
<dbReference type="GeneTree" id="ENSGT00940000162996"/>
<dbReference type="PROSITE" id="PS00477">
    <property type="entry name" value="ALPHA_2_MACROGLOBULIN"/>
    <property type="match status" value="1"/>
</dbReference>
<dbReference type="Gene3D" id="2.60.40.1930">
    <property type="match status" value="2"/>
</dbReference>
<evidence type="ECO:0000313" key="15">
    <source>
        <dbReference type="Proteomes" id="UP000007303"/>
    </source>
</evidence>
<dbReference type="GO" id="GO:0005615">
    <property type="term" value="C:extracellular space"/>
    <property type="evidence" value="ECO:0007669"/>
    <property type="project" value="InterPro"/>
</dbReference>
<reference evidence="15" key="1">
    <citation type="journal article" date="2004" name="Nature">
        <title>Genome duplication in the teleost fish Tetraodon nigroviridis reveals the early vertebrate proto-karyotype.</title>
        <authorList>
            <person name="Jaillon O."/>
            <person name="Aury J.-M."/>
            <person name="Brunet F."/>
            <person name="Petit J.-L."/>
            <person name="Stange-Thomann N."/>
            <person name="Mauceli E."/>
            <person name="Bouneau L."/>
            <person name="Fischer C."/>
            <person name="Ozouf-Costaz C."/>
            <person name="Bernot A."/>
            <person name="Nicaud S."/>
            <person name="Jaffe D."/>
            <person name="Fisher S."/>
            <person name="Lutfalla G."/>
            <person name="Dossat C."/>
            <person name="Segurens B."/>
            <person name="Dasilva C."/>
            <person name="Salanoubat M."/>
            <person name="Levy M."/>
            <person name="Boudet N."/>
            <person name="Castellano S."/>
            <person name="Anthouard V."/>
            <person name="Jubin C."/>
            <person name="Castelli V."/>
            <person name="Katinka M."/>
            <person name="Vacherie B."/>
            <person name="Biemont C."/>
            <person name="Skalli Z."/>
            <person name="Cattolico L."/>
            <person name="Poulain J."/>
            <person name="De Berardinis V."/>
            <person name="Cruaud C."/>
            <person name="Duprat S."/>
            <person name="Brottier P."/>
            <person name="Coutanceau J.-P."/>
            <person name="Gouzy J."/>
            <person name="Parra G."/>
            <person name="Lardier G."/>
            <person name="Chapple C."/>
            <person name="McKernan K.J."/>
            <person name="McEwan P."/>
            <person name="Bosak S."/>
            <person name="Kellis M."/>
            <person name="Volff J.-N."/>
            <person name="Guigo R."/>
            <person name="Zody M.C."/>
            <person name="Mesirov J."/>
            <person name="Lindblad-Toh K."/>
            <person name="Birren B."/>
            <person name="Nusbaum C."/>
            <person name="Kahn D."/>
            <person name="Robinson-Rechavi M."/>
            <person name="Laudet V."/>
            <person name="Schachter V."/>
            <person name="Quetier F."/>
            <person name="Saurin W."/>
            <person name="Scarpelli C."/>
            <person name="Wincker P."/>
            <person name="Lander E.S."/>
            <person name="Weissenbach J."/>
            <person name="Roest Crollius H."/>
        </authorList>
    </citation>
    <scope>NUCLEOTIDE SEQUENCE [LARGE SCALE GENOMIC DNA]</scope>
</reference>
<dbReference type="InterPro" id="IPR001599">
    <property type="entry name" value="Macroglobln_a2"/>
</dbReference>
<dbReference type="FunFam" id="2.60.40.1930:FF:000001">
    <property type="entry name" value="CD109 isoform 3"/>
    <property type="match status" value="1"/>
</dbReference>
<dbReference type="InterPro" id="IPR040839">
    <property type="entry name" value="MG4"/>
</dbReference>
<dbReference type="Pfam" id="PF07677">
    <property type="entry name" value="A2M_recep"/>
    <property type="match status" value="1"/>
</dbReference>
<evidence type="ECO:0000256" key="1">
    <source>
        <dbReference type="ARBA" id="ARBA00004613"/>
    </source>
</evidence>
<reference evidence="14" key="2">
    <citation type="submission" date="2025-08" db="UniProtKB">
        <authorList>
            <consortium name="Ensembl"/>
        </authorList>
    </citation>
    <scope>IDENTIFICATION</scope>
</reference>
<evidence type="ECO:0000256" key="9">
    <source>
        <dbReference type="SAM" id="MobiDB-lite"/>
    </source>
</evidence>
<dbReference type="InterPro" id="IPR047565">
    <property type="entry name" value="Alpha-macroglob_thiol-ester_cl"/>
</dbReference>
<dbReference type="InterPro" id="IPR036595">
    <property type="entry name" value="A-macroglobulin_rcpt-bd_sf"/>
</dbReference>
<feature type="chain" id="PRO_5003582089" description="Alpha-2-macroglobulin-like" evidence="10">
    <location>
        <begin position="19"/>
        <end position="1437"/>
    </location>
</feature>
<dbReference type="Gene3D" id="2.60.40.690">
    <property type="entry name" value="Alpha-macroglobulin, receptor-binding domain"/>
    <property type="match status" value="1"/>
</dbReference>
<dbReference type="InterPro" id="IPR002890">
    <property type="entry name" value="MG2"/>
</dbReference>
<evidence type="ECO:0008006" key="16">
    <source>
        <dbReference type="Google" id="ProtNLM"/>
    </source>
</evidence>
<keyword evidence="3" id="KW-0964">Secreted</keyword>
<feature type="domain" description="Alpha-2-macroglobulin bait region" evidence="11">
    <location>
        <begin position="449"/>
        <end position="595"/>
    </location>
</feature>
<evidence type="ECO:0000256" key="3">
    <source>
        <dbReference type="ARBA" id="ARBA00022525"/>
    </source>
</evidence>
<dbReference type="Gene3D" id="1.50.10.20">
    <property type="match status" value="1"/>
</dbReference>
<evidence type="ECO:0000256" key="10">
    <source>
        <dbReference type="SAM" id="SignalP"/>
    </source>
</evidence>
<reference evidence="14" key="3">
    <citation type="submission" date="2025-09" db="UniProtKB">
        <authorList>
            <consortium name="Ensembl"/>
        </authorList>
    </citation>
    <scope>IDENTIFICATION</scope>
</reference>
<dbReference type="InterPro" id="IPR008930">
    <property type="entry name" value="Terpenoid_cyclase/PrenylTrfase"/>
</dbReference>
<evidence type="ECO:0000259" key="13">
    <source>
        <dbReference type="SMART" id="SM01361"/>
    </source>
</evidence>
<dbReference type="InterPro" id="IPR019742">
    <property type="entry name" value="MacrogloblnA2_CS"/>
</dbReference>
<name>H3DA56_TETNG</name>
<evidence type="ECO:0000256" key="5">
    <source>
        <dbReference type="ARBA" id="ARBA00022729"/>
    </source>
</evidence>
<dbReference type="Proteomes" id="UP000007303">
    <property type="component" value="Unassembled WGS sequence"/>
</dbReference>
<dbReference type="CDD" id="cd02897">
    <property type="entry name" value="A2M_2"/>
    <property type="match status" value="1"/>
</dbReference>
<dbReference type="Gene3D" id="2.60.40.10">
    <property type="entry name" value="Immunoglobulins"/>
    <property type="match status" value="2"/>
</dbReference>
<dbReference type="SUPFAM" id="SSF48239">
    <property type="entry name" value="Terpenoid cyclases/Protein prenyltransferases"/>
    <property type="match status" value="1"/>
</dbReference>
<dbReference type="Gene3D" id="6.20.50.160">
    <property type="match status" value="1"/>
</dbReference>
<dbReference type="SMART" id="SM01359">
    <property type="entry name" value="A2M_N_2"/>
    <property type="match status" value="1"/>
</dbReference>
<evidence type="ECO:0000259" key="11">
    <source>
        <dbReference type="SMART" id="SM01359"/>
    </source>
</evidence>
<dbReference type="SMART" id="SM01361">
    <property type="entry name" value="A2M_recep"/>
    <property type="match status" value="1"/>
</dbReference>
<dbReference type="GO" id="GO:0007399">
    <property type="term" value="P:nervous system development"/>
    <property type="evidence" value="ECO:0007669"/>
    <property type="project" value="UniProtKB-ARBA"/>
</dbReference>
<evidence type="ECO:0000256" key="7">
    <source>
        <dbReference type="ARBA" id="ARBA00023157"/>
    </source>
</evidence>
<comment type="subcellular location">
    <subcellularLocation>
        <location evidence="1">Secreted</location>
    </subcellularLocation>
</comment>
<dbReference type="Pfam" id="PF01835">
    <property type="entry name" value="MG2"/>
    <property type="match status" value="1"/>
</dbReference>
<dbReference type="SMART" id="SM01360">
    <property type="entry name" value="A2M"/>
    <property type="match status" value="1"/>
</dbReference>
<feature type="signal peptide" evidence="10">
    <location>
        <begin position="1"/>
        <end position="18"/>
    </location>
</feature>
<dbReference type="STRING" id="99883.ENSTNIP00000017397"/>
<evidence type="ECO:0000256" key="6">
    <source>
        <dbReference type="ARBA" id="ARBA00022900"/>
    </source>
</evidence>
<keyword evidence="5 10" id="KW-0732">Signal</keyword>
<evidence type="ECO:0000259" key="12">
    <source>
        <dbReference type="SMART" id="SM01360"/>
    </source>
</evidence>
<dbReference type="FunCoup" id="H3DA56">
    <property type="interactions" value="246"/>
</dbReference>
<dbReference type="InterPro" id="IPR041813">
    <property type="entry name" value="A2M_TED"/>
</dbReference>
<dbReference type="Pfam" id="PF17789">
    <property type="entry name" value="MG4"/>
    <property type="match status" value="1"/>
</dbReference>